<dbReference type="OrthoDB" id="7554686at2759"/>
<dbReference type="Proteomes" id="UP000708208">
    <property type="component" value="Unassembled WGS sequence"/>
</dbReference>
<comment type="caution">
    <text evidence="2">The sequence shown here is derived from an EMBL/GenBank/DDBJ whole genome shotgun (WGS) entry which is preliminary data.</text>
</comment>
<reference evidence="2" key="1">
    <citation type="submission" date="2021-06" db="EMBL/GenBank/DDBJ databases">
        <authorList>
            <person name="Hodson N. C."/>
            <person name="Mongue J. A."/>
            <person name="Jaron S. K."/>
        </authorList>
    </citation>
    <scope>NUCLEOTIDE SEQUENCE</scope>
</reference>
<dbReference type="EMBL" id="CAJVCH010535293">
    <property type="protein sequence ID" value="CAG7825177.1"/>
    <property type="molecule type" value="Genomic_DNA"/>
</dbReference>
<dbReference type="PANTHER" id="PTHR34153">
    <property type="entry name" value="SI:CH211-262H13.3-RELATED-RELATED"/>
    <property type="match status" value="1"/>
</dbReference>
<feature type="compositionally biased region" description="Basic residues" evidence="1">
    <location>
        <begin position="102"/>
        <end position="111"/>
    </location>
</feature>
<name>A0A8J2PDS4_9HEXA</name>
<keyword evidence="3" id="KW-1185">Reference proteome</keyword>
<evidence type="ECO:0000313" key="3">
    <source>
        <dbReference type="Proteomes" id="UP000708208"/>
    </source>
</evidence>
<dbReference type="AlphaFoldDB" id="A0A8J2PDS4"/>
<proteinExistence type="predicted"/>
<accession>A0A8J2PDS4</accession>
<evidence type="ECO:0008006" key="4">
    <source>
        <dbReference type="Google" id="ProtNLM"/>
    </source>
</evidence>
<gene>
    <name evidence="2" type="ORF">AFUS01_LOCUS35301</name>
</gene>
<evidence type="ECO:0000313" key="2">
    <source>
        <dbReference type="EMBL" id="CAG7825177.1"/>
    </source>
</evidence>
<protein>
    <recommendedName>
        <fullName evidence="4">DUF4806 domain-containing protein</fullName>
    </recommendedName>
</protein>
<feature type="region of interest" description="Disordered" evidence="1">
    <location>
        <begin position="90"/>
        <end position="148"/>
    </location>
</feature>
<sequence>MSSKNTKKFSVVYFTEVKLHDVIPSKWIRGEGKKCKCPKNVKLLGKLQSKSDLIADENWKTWDIEVKYQSNTFLRAHKYSKCLQFTSNVETSDSTGEENSNKTRKRKRRPNPKYYQSPSGQEIPPKKSKTRRIQVSGSSSDEEEVVVSPVPRNLTPVYTNTGVTPDLEEDSDIFESSFEIHGECSGETFPAPTILSTGGEDLKSELRRFQEVVLSELHSIKSDIEIIRSAVVRNNLSSKPKCPFRKPISSVTELQVAEEVLEEEKESFKFWCISIGGTNAEDHVRRILKKLLLHEFSFEFNFTGKYGKKSFKKLRMCNIIIEAVIDSHKTTEHRIEEVIANWFRGARDRNGGRSKRNKNQ</sequence>
<dbReference type="PANTHER" id="PTHR34153:SF2">
    <property type="entry name" value="SI:CH211-262H13.3-RELATED"/>
    <property type="match status" value="1"/>
</dbReference>
<organism evidence="2 3">
    <name type="scientific">Allacma fusca</name>
    <dbReference type="NCBI Taxonomy" id="39272"/>
    <lineage>
        <taxon>Eukaryota</taxon>
        <taxon>Metazoa</taxon>
        <taxon>Ecdysozoa</taxon>
        <taxon>Arthropoda</taxon>
        <taxon>Hexapoda</taxon>
        <taxon>Collembola</taxon>
        <taxon>Symphypleona</taxon>
        <taxon>Sminthuridae</taxon>
        <taxon>Allacma</taxon>
    </lineage>
</organism>
<evidence type="ECO:0000256" key="1">
    <source>
        <dbReference type="SAM" id="MobiDB-lite"/>
    </source>
</evidence>